<keyword evidence="3" id="KW-1185">Reference proteome</keyword>
<keyword evidence="1" id="KW-0732">Signal</keyword>
<dbReference type="Proteomes" id="UP000201838">
    <property type="component" value="Unassembled WGS sequence"/>
</dbReference>
<dbReference type="RefSeq" id="WP_306345756.1">
    <property type="nucleotide sequence ID" value="NZ_FXXQ01000006.1"/>
</dbReference>
<protein>
    <submittedName>
        <fullName evidence="2">Alpha/beta hydrolase family protein</fullName>
    </submittedName>
</protein>
<feature type="signal peptide" evidence="1">
    <location>
        <begin position="1"/>
        <end position="23"/>
    </location>
</feature>
<name>A0A238J0R7_9RHOB</name>
<dbReference type="PANTHER" id="PTHR37946">
    <property type="entry name" value="SLL1969 PROTEIN"/>
    <property type="match status" value="1"/>
</dbReference>
<keyword evidence="2" id="KW-0378">Hydrolase</keyword>
<evidence type="ECO:0000256" key="1">
    <source>
        <dbReference type="SAM" id="SignalP"/>
    </source>
</evidence>
<dbReference type="SUPFAM" id="SSF53474">
    <property type="entry name" value="alpha/beta-Hydrolases"/>
    <property type="match status" value="1"/>
</dbReference>
<gene>
    <name evidence="2" type="ORF">BOA8489_01955</name>
</gene>
<proteinExistence type="predicted"/>
<reference evidence="2 3" key="1">
    <citation type="submission" date="2017-05" db="EMBL/GenBank/DDBJ databases">
        <authorList>
            <person name="Song R."/>
            <person name="Chenine A.L."/>
            <person name="Ruprecht R.M."/>
        </authorList>
    </citation>
    <scope>NUCLEOTIDE SEQUENCE [LARGE SCALE GENOMIC DNA]</scope>
    <source>
        <strain evidence="2 3">CECT 8489</strain>
    </source>
</reference>
<dbReference type="GO" id="GO:0016787">
    <property type="term" value="F:hydrolase activity"/>
    <property type="evidence" value="ECO:0007669"/>
    <property type="project" value="UniProtKB-KW"/>
</dbReference>
<dbReference type="Gene3D" id="3.40.50.1820">
    <property type="entry name" value="alpha/beta hydrolase"/>
    <property type="match status" value="1"/>
</dbReference>
<dbReference type="InterPro" id="IPR029058">
    <property type="entry name" value="AB_hydrolase_fold"/>
</dbReference>
<evidence type="ECO:0000313" key="3">
    <source>
        <dbReference type="Proteomes" id="UP000201838"/>
    </source>
</evidence>
<evidence type="ECO:0000313" key="2">
    <source>
        <dbReference type="EMBL" id="SMX23842.1"/>
    </source>
</evidence>
<dbReference type="EMBL" id="FXXQ01000006">
    <property type="protein sequence ID" value="SMX23842.1"/>
    <property type="molecule type" value="Genomic_DNA"/>
</dbReference>
<accession>A0A238J0R7</accession>
<feature type="chain" id="PRO_5012647125" evidence="1">
    <location>
        <begin position="24"/>
        <end position="245"/>
    </location>
</feature>
<dbReference type="PANTHER" id="PTHR37946:SF1">
    <property type="entry name" value="SLL1969 PROTEIN"/>
    <property type="match status" value="1"/>
</dbReference>
<organism evidence="2 3">
    <name type="scientific">Boseongicola aestuarii</name>
    <dbReference type="NCBI Taxonomy" id="1470561"/>
    <lineage>
        <taxon>Bacteria</taxon>
        <taxon>Pseudomonadati</taxon>
        <taxon>Pseudomonadota</taxon>
        <taxon>Alphaproteobacteria</taxon>
        <taxon>Rhodobacterales</taxon>
        <taxon>Paracoccaceae</taxon>
        <taxon>Boseongicola</taxon>
    </lineage>
</organism>
<dbReference type="AlphaFoldDB" id="A0A238J0R7"/>
<sequence>MKLNGLEFMFAVLVASAPLPALADCVVILHGLARGPSSMAIIDTALENAGYRTINQGYPSTSMPFEALVGQALDEPVKACGDDVTHFVTHSMGGILVRAWLEENRPKNMGRAVFLGPPNNGSELVDIFGDLGAFRWLNGPAGLALGTDETSAPNRLGLPRFEVGVIAGNQTLNPVYSFLIDGPDDGKVSVASTRLPGLTDHIVLPVTHTFMMNDPLVIRQTLEFLAVGSFDRDIGYGELLKELIE</sequence>